<feature type="transmembrane region" description="Helical" evidence="6">
    <location>
        <begin position="33"/>
        <end position="57"/>
    </location>
</feature>
<feature type="transmembrane region" description="Helical" evidence="6">
    <location>
        <begin position="134"/>
        <end position="150"/>
    </location>
</feature>
<dbReference type="InterPro" id="IPR048254">
    <property type="entry name" value="CDP_ALCOHOL_P_TRANSF_CS"/>
</dbReference>
<dbReference type="Pfam" id="PF01066">
    <property type="entry name" value="CDP-OH_P_transf"/>
    <property type="match status" value="1"/>
</dbReference>
<dbReference type="GO" id="GO:0016020">
    <property type="term" value="C:membrane"/>
    <property type="evidence" value="ECO:0007669"/>
    <property type="project" value="UniProtKB-SubCell"/>
</dbReference>
<proteinExistence type="inferred from homology"/>
<accession>A0A6B2L6Z4</accession>
<sequence length="372" mass="42036">MDDYKYHGADLSILVELFLRRFWNWCMLFLPEWIAPNLVTTIGFVFLISNFILGLFLCGFGNPCDCNPGSAYFFLCAWNVFFYQLMDNLDGKQARRTGSSSALGELFDHGCDSLFITSMTISLGSALRMNPTECFYLLSFGVFIFYAAHWEEFHTNKLVLGKYANPTEGQVGMMIILIIAGIFGPEFYTTPFGLPGVLSSLNITKCIVIFTALGCAYCLIDNGIKVLKWSSHQAKPGDSTLYRYYYAFSPILPILLHQMLILAWGNWSPSNIITTKPIMFYLFNGFISSFLCNELVVCRVTKMPFGPFRPILLFPVGAVVNLFLRSPIAESLFLDVSVVLILIIYTYVHTSIVLQLAYALKIKVFKLTPKQQ</sequence>
<protein>
    <submittedName>
        <fullName evidence="7">Uncharacterized protein</fullName>
    </submittedName>
</protein>
<dbReference type="InterPro" id="IPR043130">
    <property type="entry name" value="CDP-OH_PTrfase_TM_dom"/>
</dbReference>
<dbReference type="GO" id="GO:0016780">
    <property type="term" value="F:phosphotransferase activity, for other substituted phosphate groups"/>
    <property type="evidence" value="ECO:0007669"/>
    <property type="project" value="InterPro"/>
</dbReference>
<comment type="similarity">
    <text evidence="2 5">Belongs to the CDP-alcohol phosphatidyltransferase class-I family.</text>
</comment>
<feature type="transmembrane region" description="Helical" evidence="6">
    <location>
        <begin position="336"/>
        <end position="360"/>
    </location>
</feature>
<dbReference type="PROSITE" id="PS00379">
    <property type="entry name" value="CDP_ALCOHOL_P_TRANSF"/>
    <property type="match status" value="1"/>
</dbReference>
<evidence type="ECO:0000256" key="6">
    <source>
        <dbReference type="SAM" id="Phobius"/>
    </source>
</evidence>
<feature type="transmembrane region" description="Helical" evidence="6">
    <location>
        <begin position="241"/>
        <end position="266"/>
    </location>
</feature>
<dbReference type="PANTHER" id="PTHR10414">
    <property type="entry name" value="ETHANOLAMINEPHOSPHOTRANSFERASE"/>
    <property type="match status" value="1"/>
</dbReference>
<comment type="subcellular location">
    <subcellularLocation>
        <location evidence="1">Membrane</location>
    </subcellularLocation>
</comment>
<organism evidence="7">
    <name type="scientific">Arcella intermedia</name>
    <dbReference type="NCBI Taxonomy" id="1963864"/>
    <lineage>
        <taxon>Eukaryota</taxon>
        <taxon>Amoebozoa</taxon>
        <taxon>Tubulinea</taxon>
        <taxon>Elardia</taxon>
        <taxon>Arcellinida</taxon>
        <taxon>Sphaerothecina</taxon>
        <taxon>Arcellidae</taxon>
        <taxon>Arcella</taxon>
    </lineage>
</organism>
<dbReference type="PIRSF" id="PIRSF015665">
    <property type="entry name" value="CHOPT"/>
    <property type="match status" value="1"/>
</dbReference>
<dbReference type="InterPro" id="IPR014472">
    <property type="entry name" value="CHOPT"/>
</dbReference>
<keyword evidence="6" id="KW-1133">Transmembrane helix</keyword>
<evidence type="ECO:0000256" key="1">
    <source>
        <dbReference type="ARBA" id="ARBA00004370"/>
    </source>
</evidence>
<feature type="transmembrane region" description="Helical" evidence="6">
    <location>
        <begin position="69"/>
        <end position="86"/>
    </location>
</feature>
<evidence type="ECO:0000313" key="7">
    <source>
        <dbReference type="EMBL" id="NDV32736.1"/>
    </source>
</evidence>
<dbReference type="EMBL" id="GIBP01003767">
    <property type="protein sequence ID" value="NDV32736.1"/>
    <property type="molecule type" value="Transcribed_RNA"/>
</dbReference>
<evidence type="ECO:0000256" key="2">
    <source>
        <dbReference type="ARBA" id="ARBA00010441"/>
    </source>
</evidence>
<evidence type="ECO:0000256" key="5">
    <source>
        <dbReference type="RuleBase" id="RU003750"/>
    </source>
</evidence>
<feature type="transmembrane region" description="Helical" evidence="6">
    <location>
        <begin position="308"/>
        <end position="324"/>
    </location>
</feature>
<feature type="transmembrane region" description="Helical" evidence="6">
    <location>
        <begin position="200"/>
        <end position="220"/>
    </location>
</feature>
<keyword evidence="6" id="KW-0812">Transmembrane</keyword>
<feature type="transmembrane region" description="Helical" evidence="6">
    <location>
        <begin position="278"/>
        <end position="296"/>
    </location>
</feature>
<reference evidence="7" key="1">
    <citation type="journal article" date="2020" name="J. Eukaryot. Microbiol.">
        <title>De novo Sequencing, Assembly and Annotation of the Transcriptome for the Free-Living Testate Amoeba Arcella intermedia.</title>
        <authorList>
            <person name="Ribeiro G.M."/>
            <person name="Porfirio-Sousa A.L."/>
            <person name="Maurer-Alcala X.X."/>
            <person name="Katz L.A."/>
            <person name="Lahr D.J.G."/>
        </authorList>
    </citation>
    <scope>NUCLEOTIDE SEQUENCE</scope>
</reference>
<name>A0A6B2L6Z4_9EUKA</name>
<keyword evidence="3 5" id="KW-0808">Transferase</keyword>
<evidence type="ECO:0000256" key="4">
    <source>
        <dbReference type="ARBA" id="ARBA00023136"/>
    </source>
</evidence>
<dbReference type="InterPro" id="IPR000462">
    <property type="entry name" value="CDP-OH_P_trans"/>
</dbReference>
<feature type="transmembrane region" description="Helical" evidence="6">
    <location>
        <begin position="171"/>
        <end position="188"/>
    </location>
</feature>
<dbReference type="GO" id="GO:0008654">
    <property type="term" value="P:phospholipid biosynthetic process"/>
    <property type="evidence" value="ECO:0007669"/>
    <property type="project" value="InterPro"/>
</dbReference>
<evidence type="ECO:0000256" key="3">
    <source>
        <dbReference type="ARBA" id="ARBA00022679"/>
    </source>
</evidence>
<dbReference type="AlphaFoldDB" id="A0A6B2L6Z4"/>
<keyword evidence="4 6" id="KW-0472">Membrane</keyword>
<dbReference type="PANTHER" id="PTHR10414:SF37">
    <property type="entry name" value="BB IN A BOXCAR, ISOFORM C"/>
    <property type="match status" value="1"/>
</dbReference>
<dbReference type="Gene3D" id="1.20.120.1760">
    <property type="match status" value="1"/>
</dbReference>